<dbReference type="Gene3D" id="3.30.70.270">
    <property type="match status" value="1"/>
</dbReference>
<dbReference type="SUPFAM" id="SSF55073">
    <property type="entry name" value="Nucleotide cyclase"/>
    <property type="match status" value="1"/>
</dbReference>
<keyword evidence="3" id="KW-0812">Transmembrane</keyword>
<dbReference type="OrthoDB" id="8792640at2"/>
<evidence type="ECO:0000259" key="4">
    <source>
        <dbReference type="PROSITE" id="PS50887"/>
    </source>
</evidence>
<feature type="transmembrane region" description="Helical" evidence="3">
    <location>
        <begin position="12"/>
        <end position="33"/>
    </location>
</feature>
<dbReference type="GO" id="GO:0005886">
    <property type="term" value="C:plasma membrane"/>
    <property type="evidence" value="ECO:0007669"/>
    <property type="project" value="TreeGrafter"/>
</dbReference>
<feature type="transmembrane region" description="Helical" evidence="3">
    <location>
        <begin position="40"/>
        <end position="60"/>
    </location>
</feature>
<dbReference type="PANTHER" id="PTHR45138:SF9">
    <property type="entry name" value="DIGUANYLATE CYCLASE DGCM-RELATED"/>
    <property type="match status" value="1"/>
</dbReference>
<protein>
    <recommendedName>
        <fullName evidence="1">diguanylate cyclase</fullName>
        <ecNumber evidence="1">2.7.7.65</ecNumber>
    </recommendedName>
</protein>
<sequence length="414" mass="45523">MPFLPTLHLPTLTLVVCVVLFTAAATMSLVGATQRTYLGFGWWTAAQWANTAGALCLVLQHHHAWLLPISALLTLQWPLTMLTGMRQFYIRSSFRSPAWVDWALALAGGSAYVAVWHASPQDLGARVASFSFVNVLFYLYAAWQVQAVRHDKDGRHSPYLKAILIFLVAAASVQVPRLFSAMGSWGAPVVDPSQIQQPVVLVALVAGVMFSVYMCLLMTYERTELDLRESHRQLRQMANFDLLTHVPHRRHFQELATQALALGAPGSATLMRFDIDRFRLLTIDHGHAAGDEALRLLASTARSLLRSRDLVGRLGGEAFVALLPDTSVTDALHVAERMVRRVDQVCQQHGRPPLSLSLGVVQLQSGESLDTAIHRADEALQEARRQGHNQLVHADGQAGEALFSASQPLGLGPR</sequence>
<accession>A0A4V3CVE3</accession>
<evidence type="ECO:0000313" key="5">
    <source>
        <dbReference type="EMBL" id="TDP82148.1"/>
    </source>
</evidence>
<dbReference type="Proteomes" id="UP000294593">
    <property type="component" value="Unassembled WGS sequence"/>
</dbReference>
<dbReference type="EC" id="2.7.7.65" evidence="1"/>
<dbReference type="GO" id="GO:0043709">
    <property type="term" value="P:cell adhesion involved in single-species biofilm formation"/>
    <property type="evidence" value="ECO:0007669"/>
    <property type="project" value="TreeGrafter"/>
</dbReference>
<dbReference type="CDD" id="cd01949">
    <property type="entry name" value="GGDEF"/>
    <property type="match status" value="1"/>
</dbReference>
<dbReference type="NCBIfam" id="TIGR00254">
    <property type="entry name" value="GGDEF"/>
    <property type="match status" value="1"/>
</dbReference>
<proteinExistence type="predicted"/>
<organism evidence="5 6">
    <name type="scientific">Aquabacterium commune</name>
    <dbReference type="NCBI Taxonomy" id="70586"/>
    <lineage>
        <taxon>Bacteria</taxon>
        <taxon>Pseudomonadati</taxon>
        <taxon>Pseudomonadota</taxon>
        <taxon>Betaproteobacteria</taxon>
        <taxon>Burkholderiales</taxon>
        <taxon>Aquabacterium</taxon>
    </lineage>
</organism>
<feature type="domain" description="GGDEF" evidence="4">
    <location>
        <begin position="266"/>
        <end position="396"/>
    </location>
</feature>
<feature type="transmembrane region" description="Helical" evidence="3">
    <location>
        <begin position="97"/>
        <end position="117"/>
    </location>
</feature>
<keyword evidence="3" id="KW-1133">Transmembrane helix</keyword>
<evidence type="ECO:0000313" key="6">
    <source>
        <dbReference type="Proteomes" id="UP000294593"/>
    </source>
</evidence>
<evidence type="ECO:0000256" key="2">
    <source>
        <dbReference type="ARBA" id="ARBA00034247"/>
    </source>
</evidence>
<dbReference type="PROSITE" id="PS50887">
    <property type="entry name" value="GGDEF"/>
    <property type="match status" value="1"/>
</dbReference>
<keyword evidence="6" id="KW-1185">Reference proteome</keyword>
<dbReference type="InterPro" id="IPR050469">
    <property type="entry name" value="Diguanylate_Cyclase"/>
</dbReference>
<dbReference type="GO" id="GO:0052621">
    <property type="term" value="F:diguanylate cyclase activity"/>
    <property type="evidence" value="ECO:0007669"/>
    <property type="project" value="UniProtKB-EC"/>
</dbReference>
<dbReference type="Pfam" id="PF00990">
    <property type="entry name" value="GGDEF"/>
    <property type="match status" value="1"/>
</dbReference>
<comment type="caution">
    <text evidence="5">The sequence shown here is derived from an EMBL/GenBank/DDBJ whole genome shotgun (WGS) entry which is preliminary data.</text>
</comment>
<dbReference type="EMBL" id="SNXW01000006">
    <property type="protein sequence ID" value="TDP82148.1"/>
    <property type="molecule type" value="Genomic_DNA"/>
</dbReference>
<dbReference type="PANTHER" id="PTHR45138">
    <property type="entry name" value="REGULATORY COMPONENTS OF SENSORY TRANSDUCTION SYSTEM"/>
    <property type="match status" value="1"/>
</dbReference>
<dbReference type="InterPro" id="IPR000160">
    <property type="entry name" value="GGDEF_dom"/>
</dbReference>
<dbReference type="InterPro" id="IPR043128">
    <property type="entry name" value="Rev_trsase/Diguanyl_cyclase"/>
</dbReference>
<evidence type="ECO:0000256" key="3">
    <source>
        <dbReference type="SAM" id="Phobius"/>
    </source>
</evidence>
<name>A0A4V3CVE3_9BURK</name>
<dbReference type="AlphaFoldDB" id="A0A4V3CVE3"/>
<gene>
    <name evidence="5" type="ORF">EV672_106104</name>
</gene>
<evidence type="ECO:0000256" key="1">
    <source>
        <dbReference type="ARBA" id="ARBA00012528"/>
    </source>
</evidence>
<feature type="transmembrane region" description="Helical" evidence="3">
    <location>
        <begin position="199"/>
        <end position="220"/>
    </location>
</feature>
<keyword evidence="3" id="KW-0472">Membrane</keyword>
<feature type="transmembrane region" description="Helical" evidence="3">
    <location>
        <begin position="162"/>
        <end position="179"/>
    </location>
</feature>
<dbReference type="RefSeq" id="WP_133609329.1">
    <property type="nucleotide sequence ID" value="NZ_SNXW01000006.1"/>
</dbReference>
<feature type="transmembrane region" description="Helical" evidence="3">
    <location>
        <begin position="66"/>
        <end position="85"/>
    </location>
</feature>
<feature type="transmembrane region" description="Helical" evidence="3">
    <location>
        <begin position="123"/>
        <end position="141"/>
    </location>
</feature>
<dbReference type="InterPro" id="IPR029787">
    <property type="entry name" value="Nucleotide_cyclase"/>
</dbReference>
<reference evidence="5 6" key="1">
    <citation type="submission" date="2019-03" db="EMBL/GenBank/DDBJ databases">
        <title>Genomic Encyclopedia of Type Strains, Phase IV (KMG-IV): sequencing the most valuable type-strain genomes for metagenomic binning, comparative biology and taxonomic classification.</title>
        <authorList>
            <person name="Goeker M."/>
        </authorList>
    </citation>
    <scope>NUCLEOTIDE SEQUENCE [LARGE SCALE GENOMIC DNA]</scope>
    <source>
        <strain evidence="5 6">DSM 11901</strain>
    </source>
</reference>
<dbReference type="GO" id="GO:1902201">
    <property type="term" value="P:negative regulation of bacterial-type flagellum-dependent cell motility"/>
    <property type="evidence" value="ECO:0007669"/>
    <property type="project" value="TreeGrafter"/>
</dbReference>
<comment type="catalytic activity">
    <reaction evidence="2">
        <text>2 GTP = 3',3'-c-di-GMP + 2 diphosphate</text>
        <dbReference type="Rhea" id="RHEA:24898"/>
        <dbReference type="ChEBI" id="CHEBI:33019"/>
        <dbReference type="ChEBI" id="CHEBI:37565"/>
        <dbReference type="ChEBI" id="CHEBI:58805"/>
        <dbReference type="EC" id="2.7.7.65"/>
    </reaction>
</comment>
<dbReference type="SMART" id="SM00267">
    <property type="entry name" value="GGDEF"/>
    <property type="match status" value="1"/>
</dbReference>